<sequence>MSLNVTPVALAEQILDLTKAHFDTSALQNDPIALYNAKIRVQELCNNLLQNVLGRLEYTVLLAESCQESSALGFVSMLGVPDVIGEDTKTVTEIGEAVGADPRFLSIAMSCLTKHNYFEEVGGFGTQVYKNNHLSEVLKESHPESLKDAVGFVCDEGFKATSYLLEASKPPAAEGKRLPAVNIAFNFDKSVFEWMADQEWRGRRMGKAMQQLHRMANGNVVTDYAWNQLTTPIVDVGGGIGSLEMALLKEEQNGPLEFIIFDIPTTIANAKKTWMTQPVAASSRVSFAPGNFLASTLDETCIPRGQPTYLIRHVLHDWTDDQVVEILRNVRQAMLATPGPNPSAKLVVCEMLLRDSSGRFVRTTSMQLLALNNGVTRTEDEMVKLVEKSGFKVDKIHHMRAVDSIIEASPVS</sequence>
<reference evidence="6" key="2">
    <citation type="submission" date="2021-10" db="EMBL/GenBank/DDBJ databases">
        <title>Phylogenomics reveals ancestral predisposition of the termite-cultivated fungus Termitomyces towards a domesticated lifestyle.</title>
        <authorList>
            <person name="Auxier B."/>
            <person name="Grum-Grzhimaylo A."/>
            <person name="Cardenas M.E."/>
            <person name="Lodge J.D."/>
            <person name="Laessoe T."/>
            <person name="Pedersen O."/>
            <person name="Smith M.E."/>
            <person name="Kuyper T.W."/>
            <person name="Franco-Molano E.A."/>
            <person name="Baroni T.J."/>
            <person name="Aanen D.K."/>
        </authorList>
    </citation>
    <scope>NUCLEOTIDE SEQUENCE</scope>
    <source>
        <strain evidence="6">D49</strain>
    </source>
</reference>
<evidence type="ECO:0000259" key="5">
    <source>
        <dbReference type="Pfam" id="PF00891"/>
    </source>
</evidence>
<protein>
    <recommendedName>
        <fullName evidence="5">O-methyltransferase C-terminal domain-containing protein</fullName>
    </recommendedName>
</protein>
<dbReference type="InterPro" id="IPR016461">
    <property type="entry name" value="COMT-like"/>
</dbReference>
<dbReference type="Gene3D" id="3.40.50.150">
    <property type="entry name" value="Vaccinia Virus protein VP39"/>
    <property type="match status" value="1"/>
</dbReference>
<reference evidence="6" key="1">
    <citation type="submission" date="2021-02" db="EMBL/GenBank/DDBJ databases">
        <authorList>
            <person name="Nieuwenhuis M."/>
            <person name="Van De Peppel L.J.J."/>
        </authorList>
    </citation>
    <scope>NUCLEOTIDE SEQUENCE</scope>
    <source>
        <strain evidence="6">D49</strain>
    </source>
</reference>
<evidence type="ECO:0000256" key="4">
    <source>
        <dbReference type="PIRSR" id="PIRSR005739-1"/>
    </source>
</evidence>
<keyword evidence="1" id="KW-0489">Methyltransferase</keyword>
<feature type="active site" description="Proton acceptor" evidence="4">
    <location>
        <position position="316"/>
    </location>
</feature>
<name>A0A9P7FSM2_9AGAR</name>
<comment type="caution">
    <text evidence="6">The sequence shown here is derived from an EMBL/GenBank/DDBJ whole genome shotgun (WGS) entry which is preliminary data.</text>
</comment>
<organism evidence="6 7">
    <name type="scientific">Sphagnurus paluster</name>
    <dbReference type="NCBI Taxonomy" id="117069"/>
    <lineage>
        <taxon>Eukaryota</taxon>
        <taxon>Fungi</taxon>
        <taxon>Dikarya</taxon>
        <taxon>Basidiomycota</taxon>
        <taxon>Agaricomycotina</taxon>
        <taxon>Agaricomycetes</taxon>
        <taxon>Agaricomycetidae</taxon>
        <taxon>Agaricales</taxon>
        <taxon>Tricholomatineae</taxon>
        <taxon>Lyophyllaceae</taxon>
        <taxon>Sphagnurus</taxon>
    </lineage>
</organism>
<dbReference type="GO" id="GO:0032259">
    <property type="term" value="P:methylation"/>
    <property type="evidence" value="ECO:0007669"/>
    <property type="project" value="UniProtKB-KW"/>
</dbReference>
<dbReference type="InterPro" id="IPR036390">
    <property type="entry name" value="WH_DNA-bd_sf"/>
</dbReference>
<evidence type="ECO:0000256" key="1">
    <source>
        <dbReference type="ARBA" id="ARBA00022603"/>
    </source>
</evidence>
<dbReference type="EMBL" id="JABCKI010005949">
    <property type="protein sequence ID" value="KAG5636306.1"/>
    <property type="molecule type" value="Genomic_DNA"/>
</dbReference>
<evidence type="ECO:0000313" key="7">
    <source>
        <dbReference type="Proteomes" id="UP000717328"/>
    </source>
</evidence>
<dbReference type="Pfam" id="PF00891">
    <property type="entry name" value="Methyltransf_2"/>
    <property type="match status" value="1"/>
</dbReference>
<keyword evidence="3" id="KW-0949">S-adenosyl-L-methionine</keyword>
<evidence type="ECO:0000256" key="3">
    <source>
        <dbReference type="ARBA" id="ARBA00022691"/>
    </source>
</evidence>
<dbReference type="SUPFAM" id="SSF46785">
    <property type="entry name" value="Winged helix' DNA-binding domain"/>
    <property type="match status" value="1"/>
</dbReference>
<gene>
    <name evidence="6" type="ORF">H0H81_008477</name>
</gene>
<accession>A0A9P7FSM2</accession>
<feature type="domain" description="O-methyltransferase C-terminal" evidence="5">
    <location>
        <begin position="187"/>
        <end position="392"/>
    </location>
</feature>
<dbReference type="InterPro" id="IPR036388">
    <property type="entry name" value="WH-like_DNA-bd_sf"/>
</dbReference>
<dbReference type="PANTHER" id="PTHR43712">
    <property type="entry name" value="PUTATIVE (AFU_ORTHOLOGUE AFUA_4G14580)-RELATED"/>
    <property type="match status" value="1"/>
</dbReference>
<dbReference type="InterPro" id="IPR001077">
    <property type="entry name" value="COMT_C"/>
</dbReference>
<evidence type="ECO:0000313" key="6">
    <source>
        <dbReference type="EMBL" id="KAG5636306.1"/>
    </source>
</evidence>
<dbReference type="PIRSF" id="PIRSF005739">
    <property type="entry name" value="O-mtase"/>
    <property type="match status" value="1"/>
</dbReference>
<dbReference type="Proteomes" id="UP000717328">
    <property type="component" value="Unassembled WGS sequence"/>
</dbReference>
<dbReference type="PROSITE" id="PS51683">
    <property type="entry name" value="SAM_OMT_II"/>
    <property type="match status" value="1"/>
</dbReference>
<dbReference type="AlphaFoldDB" id="A0A9P7FSM2"/>
<dbReference type="Gene3D" id="1.10.10.10">
    <property type="entry name" value="Winged helix-like DNA-binding domain superfamily/Winged helix DNA-binding domain"/>
    <property type="match status" value="1"/>
</dbReference>
<proteinExistence type="predicted"/>
<dbReference type="OrthoDB" id="1606438at2759"/>
<keyword evidence="7" id="KW-1185">Reference proteome</keyword>
<dbReference type="InterPro" id="IPR029063">
    <property type="entry name" value="SAM-dependent_MTases_sf"/>
</dbReference>
<evidence type="ECO:0000256" key="2">
    <source>
        <dbReference type="ARBA" id="ARBA00022679"/>
    </source>
</evidence>
<dbReference type="GO" id="GO:0008171">
    <property type="term" value="F:O-methyltransferase activity"/>
    <property type="evidence" value="ECO:0007669"/>
    <property type="project" value="InterPro"/>
</dbReference>
<keyword evidence="2" id="KW-0808">Transferase</keyword>
<dbReference type="SUPFAM" id="SSF53335">
    <property type="entry name" value="S-adenosyl-L-methionine-dependent methyltransferases"/>
    <property type="match status" value="1"/>
</dbReference>
<dbReference type="PANTHER" id="PTHR43712:SF2">
    <property type="entry name" value="O-METHYLTRANSFERASE CICE"/>
    <property type="match status" value="1"/>
</dbReference>